<reference evidence="2" key="1">
    <citation type="submission" date="2020-02" db="EMBL/GenBank/DDBJ databases">
        <authorList>
            <person name="Meier V. D."/>
        </authorList>
    </citation>
    <scope>NUCLEOTIDE SEQUENCE</scope>
    <source>
        <strain evidence="2">AVDCRST_MAG57</strain>
    </source>
</reference>
<keyword evidence="1" id="KW-1133">Transmembrane helix</keyword>
<evidence type="ECO:0000256" key="1">
    <source>
        <dbReference type="SAM" id="Phobius"/>
    </source>
</evidence>
<dbReference type="AlphaFoldDB" id="A0A6J4HA48"/>
<keyword evidence="1" id="KW-0472">Membrane</keyword>
<keyword evidence="1" id="KW-0812">Transmembrane</keyword>
<dbReference type="EMBL" id="CADCTI010000032">
    <property type="protein sequence ID" value="CAA9216472.1"/>
    <property type="molecule type" value="Genomic_DNA"/>
</dbReference>
<name>A0A6J4HA48_9ACTN</name>
<sequence length="149" mass="15431">MTSPDGARSLLRELTPPEMDAVVFQAVLVLGSAPDSLVALVRFARRDRGVQVGPTLATLALAAATPRFGRWALRTRGRRGVAARLGLAAAVLLLPLAAGVPRATVVGAGNPLWQLAVSATARVVGACLTTLPVALAVGRRRRRPDLSGA</sequence>
<feature type="transmembrane region" description="Helical" evidence="1">
    <location>
        <begin position="112"/>
        <end position="137"/>
    </location>
</feature>
<accession>A0A6J4HA48</accession>
<protein>
    <submittedName>
        <fullName evidence="2">Uncharacterized protein</fullName>
    </submittedName>
</protein>
<evidence type="ECO:0000313" key="2">
    <source>
        <dbReference type="EMBL" id="CAA9216472.1"/>
    </source>
</evidence>
<organism evidence="2">
    <name type="scientific">uncultured Blastococcus sp</name>
    <dbReference type="NCBI Taxonomy" id="217144"/>
    <lineage>
        <taxon>Bacteria</taxon>
        <taxon>Bacillati</taxon>
        <taxon>Actinomycetota</taxon>
        <taxon>Actinomycetes</taxon>
        <taxon>Geodermatophilales</taxon>
        <taxon>Geodermatophilaceae</taxon>
        <taxon>Blastococcus</taxon>
        <taxon>environmental samples</taxon>
    </lineage>
</organism>
<gene>
    <name evidence="2" type="ORF">AVDCRST_MAG57-350</name>
</gene>
<feature type="transmembrane region" description="Helical" evidence="1">
    <location>
        <begin position="21"/>
        <end position="44"/>
    </location>
</feature>
<proteinExistence type="predicted"/>
<feature type="transmembrane region" description="Helical" evidence="1">
    <location>
        <begin position="81"/>
        <end position="100"/>
    </location>
</feature>